<reference evidence="1" key="1">
    <citation type="journal article" date="2023" name="Mol. Ecol. Resour.">
        <title>Chromosome-level genome assembly of a triploid poplar Populus alba 'Berolinensis'.</title>
        <authorList>
            <person name="Chen S."/>
            <person name="Yu Y."/>
            <person name="Wang X."/>
            <person name="Wang S."/>
            <person name="Zhang T."/>
            <person name="Zhou Y."/>
            <person name="He R."/>
            <person name="Meng N."/>
            <person name="Wang Y."/>
            <person name="Liu W."/>
            <person name="Liu Z."/>
            <person name="Liu J."/>
            <person name="Guo Q."/>
            <person name="Huang H."/>
            <person name="Sederoff R.R."/>
            <person name="Wang G."/>
            <person name="Qu G."/>
            <person name="Chen S."/>
        </authorList>
    </citation>
    <scope>NUCLEOTIDE SEQUENCE</scope>
    <source>
        <strain evidence="1">SC-2020</strain>
    </source>
</reference>
<evidence type="ECO:0000313" key="2">
    <source>
        <dbReference type="Proteomes" id="UP001164929"/>
    </source>
</evidence>
<evidence type="ECO:0000313" key="1">
    <source>
        <dbReference type="EMBL" id="KAJ6960219.1"/>
    </source>
</evidence>
<dbReference type="AlphaFoldDB" id="A0AAD6PTZ3"/>
<accession>A0AAD6PTZ3</accession>
<sequence length="67" mass="7184">MVAAEANDIACLMVVLKRTTCRCTNAPASFINLLAVIPCPSVMEGGSLLNSLTTTVIISCWIEWVLN</sequence>
<keyword evidence="2" id="KW-1185">Reference proteome</keyword>
<organism evidence="1 2">
    <name type="scientific">Populus alba x Populus x berolinensis</name>
    <dbReference type="NCBI Taxonomy" id="444605"/>
    <lineage>
        <taxon>Eukaryota</taxon>
        <taxon>Viridiplantae</taxon>
        <taxon>Streptophyta</taxon>
        <taxon>Embryophyta</taxon>
        <taxon>Tracheophyta</taxon>
        <taxon>Spermatophyta</taxon>
        <taxon>Magnoliopsida</taxon>
        <taxon>eudicotyledons</taxon>
        <taxon>Gunneridae</taxon>
        <taxon>Pentapetalae</taxon>
        <taxon>rosids</taxon>
        <taxon>fabids</taxon>
        <taxon>Malpighiales</taxon>
        <taxon>Salicaceae</taxon>
        <taxon>Saliceae</taxon>
        <taxon>Populus</taxon>
    </lineage>
</organism>
<gene>
    <name evidence="1" type="ORF">NC653_038302</name>
</gene>
<comment type="caution">
    <text evidence="1">The sequence shown here is derived from an EMBL/GenBank/DDBJ whole genome shotgun (WGS) entry which is preliminary data.</text>
</comment>
<name>A0AAD6PTZ3_9ROSI</name>
<dbReference type="Proteomes" id="UP001164929">
    <property type="component" value="Chromosome 17"/>
</dbReference>
<dbReference type="EMBL" id="JAQIZT010000017">
    <property type="protein sequence ID" value="KAJ6960219.1"/>
    <property type="molecule type" value="Genomic_DNA"/>
</dbReference>
<protein>
    <submittedName>
        <fullName evidence="1">Uncharacterized protein</fullName>
    </submittedName>
</protein>
<proteinExistence type="predicted"/>